<dbReference type="InterPro" id="IPR036188">
    <property type="entry name" value="FAD/NAD-bd_sf"/>
</dbReference>
<dbReference type="AlphaFoldDB" id="A0AB40CN92"/>
<dbReference type="SUPFAM" id="SSF51905">
    <property type="entry name" value="FAD/NAD(P)-binding domain"/>
    <property type="match status" value="2"/>
</dbReference>
<keyword evidence="5 6" id="KW-0560">Oxidoreductase</keyword>
<dbReference type="PRINTS" id="PR00370">
    <property type="entry name" value="FMOXYGENASE"/>
</dbReference>
<dbReference type="PIRSF" id="PIRSF000332">
    <property type="entry name" value="FMO"/>
    <property type="match status" value="1"/>
</dbReference>
<dbReference type="Gene3D" id="3.50.50.60">
    <property type="entry name" value="FAD/NAD(P)-binding domain"/>
    <property type="match status" value="3"/>
</dbReference>
<accession>A0AB40CN92</accession>
<proteinExistence type="inferred from homology"/>
<keyword evidence="2 6" id="KW-0285">Flavoprotein</keyword>
<evidence type="ECO:0000256" key="1">
    <source>
        <dbReference type="ARBA" id="ARBA00009183"/>
    </source>
</evidence>
<evidence type="ECO:0000313" key="8">
    <source>
        <dbReference type="RefSeq" id="XP_039141521.1"/>
    </source>
</evidence>
<evidence type="ECO:0000256" key="3">
    <source>
        <dbReference type="ARBA" id="ARBA00022827"/>
    </source>
</evidence>
<reference evidence="8" key="1">
    <citation type="submission" date="2025-08" db="UniProtKB">
        <authorList>
            <consortium name="RefSeq"/>
        </authorList>
    </citation>
    <scope>IDENTIFICATION</scope>
</reference>
<dbReference type="GO" id="GO:0050661">
    <property type="term" value="F:NADP binding"/>
    <property type="evidence" value="ECO:0007669"/>
    <property type="project" value="InterPro"/>
</dbReference>
<dbReference type="PANTHER" id="PTHR23023">
    <property type="entry name" value="DIMETHYLANILINE MONOOXYGENASE"/>
    <property type="match status" value="1"/>
</dbReference>
<dbReference type="Proteomes" id="UP001515500">
    <property type="component" value="Chromosome 16"/>
</dbReference>
<evidence type="ECO:0000313" key="7">
    <source>
        <dbReference type="Proteomes" id="UP001515500"/>
    </source>
</evidence>
<keyword evidence="3 6" id="KW-0274">FAD</keyword>
<protein>
    <recommendedName>
        <fullName evidence="6">Flavin-containing monooxygenase</fullName>
        <ecNumber evidence="6">1.-.-.-</ecNumber>
    </recommendedName>
</protein>
<dbReference type="GeneID" id="120278848"/>
<comment type="similarity">
    <text evidence="1 6">Belongs to the FMO family.</text>
</comment>
<evidence type="ECO:0000256" key="4">
    <source>
        <dbReference type="ARBA" id="ARBA00022857"/>
    </source>
</evidence>
<dbReference type="FunFam" id="3.50.50.60:FF:000099">
    <property type="entry name" value="Flavin-containing monooxygenase"/>
    <property type="match status" value="1"/>
</dbReference>
<keyword evidence="6" id="KW-0503">Monooxygenase</keyword>
<keyword evidence="7" id="KW-1185">Reference proteome</keyword>
<dbReference type="Pfam" id="PF00743">
    <property type="entry name" value="FMO-like"/>
    <property type="match status" value="2"/>
</dbReference>
<evidence type="ECO:0000256" key="5">
    <source>
        <dbReference type="ARBA" id="ARBA00023002"/>
    </source>
</evidence>
<evidence type="ECO:0000256" key="2">
    <source>
        <dbReference type="ARBA" id="ARBA00022630"/>
    </source>
</evidence>
<dbReference type="InterPro" id="IPR020946">
    <property type="entry name" value="Flavin_mOase-like"/>
</dbReference>
<sequence length="505" mass="57472">MARSVKTAVIGAGPGGLVAARELRRQGHEVTVFEKSTSVGGTWVYDPTTDSDRVAVHGSLYRSLRTNLPRQLMGFLDYPFPGPSESFVDPRAFPAHEEVLAYLEGFARDFGVLEMVRFGAEVVRVWLEGDGGEWSVEWRNEDGSVAEERFEAVVVASGHHSVPRIPEIPGIDKWRGKQIHSHNYRIPEHFRDQVVVLIGMGASSRDISREISKVAKEVHIASRAKDTVVGKLDNHDNIWQHKMVKCVHEDCEVEFDDGASLHADCIFYCTGYKYHFPFLETIEFISIEDNRVGPLYKHVFPPAVAPWLSFVGIPNKLINHNDTILGEATQSLAVKDLIILCYFAQVIFNIMLQLQSKWIAHVLSSKVVLPSEKTMMASVEAYYQELERVGQPKHHTHYLLPNEIEYLNWLTSEVSLPPMEEWRIQIYRAAIESLKSHNDREPESNDSPYKQSYIMNLTQTRSKDDLFFGKRKMGVILYFTNLCDVHKWVLLSIATLKLILTPSKH</sequence>
<dbReference type="InterPro" id="IPR050346">
    <property type="entry name" value="FMO-like"/>
</dbReference>
<dbReference type="GO" id="GO:0004499">
    <property type="term" value="F:N,N-dimethylaniline monooxygenase activity"/>
    <property type="evidence" value="ECO:0007669"/>
    <property type="project" value="InterPro"/>
</dbReference>
<dbReference type="GO" id="GO:0050660">
    <property type="term" value="F:flavin adenine dinucleotide binding"/>
    <property type="evidence" value="ECO:0007669"/>
    <property type="project" value="InterPro"/>
</dbReference>
<gene>
    <name evidence="8" type="primary">LOC120278848</name>
</gene>
<dbReference type="RefSeq" id="XP_039141521.1">
    <property type="nucleotide sequence ID" value="XM_039285587.1"/>
</dbReference>
<keyword evidence="4" id="KW-0521">NADP</keyword>
<evidence type="ECO:0000256" key="6">
    <source>
        <dbReference type="RuleBase" id="RU361177"/>
    </source>
</evidence>
<name>A0AB40CN92_DIOCR</name>
<comment type="cofactor">
    <cofactor evidence="6">
        <name>FAD</name>
        <dbReference type="ChEBI" id="CHEBI:57692"/>
    </cofactor>
</comment>
<organism evidence="7 8">
    <name type="scientific">Dioscorea cayennensis subsp. rotundata</name>
    <name type="common">White Guinea yam</name>
    <name type="synonym">Dioscorea rotundata</name>
    <dbReference type="NCBI Taxonomy" id="55577"/>
    <lineage>
        <taxon>Eukaryota</taxon>
        <taxon>Viridiplantae</taxon>
        <taxon>Streptophyta</taxon>
        <taxon>Embryophyta</taxon>
        <taxon>Tracheophyta</taxon>
        <taxon>Spermatophyta</taxon>
        <taxon>Magnoliopsida</taxon>
        <taxon>Liliopsida</taxon>
        <taxon>Dioscoreales</taxon>
        <taxon>Dioscoreaceae</taxon>
        <taxon>Dioscorea</taxon>
    </lineage>
</organism>
<dbReference type="EC" id="1.-.-.-" evidence="6"/>
<dbReference type="InterPro" id="IPR000960">
    <property type="entry name" value="Flavin_mOase"/>
</dbReference>